<dbReference type="Gene3D" id="3.40.50.300">
    <property type="entry name" value="P-loop containing nucleotide triphosphate hydrolases"/>
    <property type="match status" value="2"/>
</dbReference>
<dbReference type="PANTHER" id="PTHR32114">
    <property type="entry name" value="ABC TRANSPORTER ABCH.3"/>
    <property type="match status" value="1"/>
</dbReference>
<dbReference type="InterPro" id="IPR027417">
    <property type="entry name" value="P-loop_NTPase"/>
</dbReference>
<feature type="coiled-coil region" evidence="1">
    <location>
        <begin position="535"/>
        <end position="586"/>
    </location>
</feature>
<evidence type="ECO:0000259" key="2">
    <source>
        <dbReference type="Pfam" id="PF13476"/>
    </source>
</evidence>
<sequence length="1042" mass="118731">MRITRILGENIASLAHPFDVDFTQEPLHSCGIFAITGPTGAGKSTLLDVICLALYNNTPRLASAESERVYEEMPGANLLSYGDPRNLLHRGAAEGRAEVCFEVNGTHYKAGWYVRRAGKKVSGQLQQVEMSLVNLSQGTEYQGRKTEILAQIKELIGLSFEQFTKAVMLAQGDFASFLFAKENEKGETLMRITGTELFSRIGTEIFNRNSEAGAALKELQQRAEHIELPSQEACEHLACEIKEDKEQLAKANKIYQDASAQLYIIDDYIHRLGQWEDSRRELTTLLTQYRPLAGSVSKRIYLRRLLAYKDKLRLLQNIENRIALLTKEQQEKESRFHMLSANKADVQEKLDEANHHFTQWAQQNTEKEPLLKQAADLERQVALLSGQITELTHQLQENEKEQEKLELKIRDTQSQLSDNKAQVLTLQEWITAHQAERPYIDQAPQHLLALSEVVECIKEEARSSIQIAESNKRLVEEEEEQQQLTEKLKDYSVFITEAVAQLRRCLIPGEACPVCGSTTHPHADAALHAIVVKNEEEAIRKRKDLEERINKLQQRNKERYAELTALKRLKDQANSRALQLINQEREAIQALLQIAQIDHSSPFEEYADQIAVRTSEWLEKLKKIDTLKQQKELLDKEYHLLLEQKHKEAKAQSTLTDEKNRKSTTLIACKEGVSPLLGFSSVAQYQEAIQKEEKTQKELITQLTNALTALTTEERSLLERLSAIRNELSSEQKNQKMEADTTQQERLSLEVYFGVAEEHFPEVDVVLLQKEEKLYSTLSNDWNMLKARYRERASEIHAAEEKLPRLQQARFQNSLDALRSEAAHLVDVRHTHIQELMGLITRKESTLEQYHATIASYKELAIQIESARQYAARWDELNRFFGSKDGYKFNNIAQGYTLDYLLLHANQYLNLLAPRYQLIRTPDKLLLEVIDRDMLGERRTINSLSGGETFLVSLALSLALSSISSMSISIDSLFIDEGFGALDEDTLNTAMGAFEVLQASGRKIGIISHVKEVMQRVAVRIEVDKQGNGESLLRIISDSNNI</sequence>
<evidence type="ECO:0000256" key="1">
    <source>
        <dbReference type="SAM" id="Coils"/>
    </source>
</evidence>
<feature type="coiled-coil region" evidence="1">
    <location>
        <begin position="308"/>
        <end position="335"/>
    </location>
</feature>
<accession>A0ABQ0E301</accession>
<dbReference type="Gene3D" id="1.10.287.1490">
    <property type="match status" value="1"/>
</dbReference>
<feature type="coiled-coil region" evidence="1">
    <location>
        <begin position="682"/>
        <end position="745"/>
    </location>
</feature>
<keyword evidence="1" id="KW-0175">Coiled coil</keyword>
<proteinExistence type="predicted"/>
<dbReference type="Proteomes" id="UP001628220">
    <property type="component" value="Unassembled WGS sequence"/>
</dbReference>
<feature type="coiled-coil region" evidence="1">
    <location>
        <begin position="234"/>
        <end position="261"/>
    </location>
</feature>
<dbReference type="EMBL" id="BAAFSF010000004">
    <property type="protein sequence ID" value="GAB1252097.1"/>
    <property type="molecule type" value="Genomic_DNA"/>
</dbReference>
<organism evidence="3 4">
    <name type="scientific">Porphyromonas miyakawae</name>
    <dbReference type="NCBI Taxonomy" id="3137470"/>
    <lineage>
        <taxon>Bacteria</taxon>
        <taxon>Pseudomonadati</taxon>
        <taxon>Bacteroidota</taxon>
        <taxon>Bacteroidia</taxon>
        <taxon>Bacteroidales</taxon>
        <taxon>Porphyromonadaceae</taxon>
        <taxon>Porphyromonas</taxon>
    </lineage>
</organism>
<evidence type="ECO:0000313" key="3">
    <source>
        <dbReference type="EMBL" id="GAB1252097.1"/>
    </source>
</evidence>
<comment type="caution">
    <text evidence="3">The sequence shown here is derived from an EMBL/GenBank/DDBJ whole genome shotgun (WGS) entry which is preliminary data.</text>
</comment>
<feature type="domain" description="Rad50/SbcC-type AAA" evidence="2">
    <location>
        <begin position="9"/>
        <end position="253"/>
    </location>
</feature>
<gene>
    <name evidence="3" type="ORF">Tsumi_12030</name>
</gene>
<reference evidence="3 4" key="1">
    <citation type="journal article" date="2025" name="Int. J. Syst. Evol. Microbiol.">
        <title>Desulfovibrio falkowii sp. nov., Porphyromonas miyakawae sp. nov., Mediterraneibacter flintii sp. nov. and Owariibacterium komagatae gen. nov., sp. nov., isolated from human faeces.</title>
        <authorList>
            <person name="Hamaguchi T."/>
            <person name="Ohara M."/>
            <person name="Hisatomi A."/>
            <person name="Sekiguchi K."/>
            <person name="Takeda J.I."/>
            <person name="Ueyama J."/>
            <person name="Ito M."/>
            <person name="Nishiwaki H."/>
            <person name="Ogi T."/>
            <person name="Hirayama M."/>
            <person name="Ohkuma M."/>
            <person name="Sakamoto M."/>
            <person name="Ohno K."/>
        </authorList>
    </citation>
    <scope>NUCLEOTIDE SEQUENCE [LARGE SCALE GENOMIC DNA]</scope>
    <source>
        <strain evidence="3 4">13CB11C</strain>
    </source>
</reference>
<dbReference type="SUPFAM" id="SSF52540">
    <property type="entry name" value="P-loop containing nucleoside triphosphate hydrolases"/>
    <property type="match status" value="2"/>
</dbReference>
<dbReference type="RefSeq" id="WP_411915867.1">
    <property type="nucleotide sequence ID" value="NZ_BAAFSF010000004.1"/>
</dbReference>
<dbReference type="Pfam" id="PF13558">
    <property type="entry name" value="SbcC_Walker_B"/>
    <property type="match status" value="1"/>
</dbReference>
<dbReference type="Pfam" id="PF13476">
    <property type="entry name" value="AAA_23"/>
    <property type="match status" value="1"/>
</dbReference>
<feature type="coiled-coil region" evidence="1">
    <location>
        <begin position="374"/>
        <end position="422"/>
    </location>
</feature>
<evidence type="ECO:0000313" key="4">
    <source>
        <dbReference type="Proteomes" id="UP001628220"/>
    </source>
</evidence>
<keyword evidence="4" id="KW-1185">Reference proteome</keyword>
<protein>
    <submittedName>
        <fullName evidence="3">AAA family ATPase</fullName>
    </submittedName>
</protein>
<name>A0ABQ0E301_9PORP</name>
<feature type="coiled-coil region" evidence="1">
    <location>
        <begin position="458"/>
        <end position="487"/>
    </location>
</feature>
<dbReference type="InterPro" id="IPR038729">
    <property type="entry name" value="Rad50/SbcC_AAA"/>
</dbReference>
<dbReference type="PANTHER" id="PTHR32114:SF2">
    <property type="entry name" value="ABC TRANSPORTER ABCH.3"/>
    <property type="match status" value="1"/>
</dbReference>